<evidence type="ECO:0000313" key="2">
    <source>
        <dbReference type="Proteomes" id="UP000187012"/>
    </source>
</evidence>
<keyword evidence="2" id="KW-1185">Reference proteome</keyword>
<dbReference type="AlphaFoldDB" id="A0A1N7RRJ0"/>
<sequence>MPYASKITALGEGVVVADIAVHSCQRSGRIVLVLLDAEKEAKHHLIFYFHAPNLTRIYHFRA</sequence>
<name>A0A1N7RRJ0_9BURK</name>
<gene>
    <name evidence="1" type="ORF">BN2475_120160</name>
</gene>
<evidence type="ECO:0000313" key="1">
    <source>
        <dbReference type="EMBL" id="SIT37686.1"/>
    </source>
</evidence>
<dbReference type="STRING" id="1247936.BN2475_120160"/>
<dbReference type="Proteomes" id="UP000187012">
    <property type="component" value="Unassembled WGS sequence"/>
</dbReference>
<proteinExistence type="predicted"/>
<organism evidence="1 2">
    <name type="scientific">Paraburkholderia ribeironis</name>
    <dbReference type="NCBI Taxonomy" id="1247936"/>
    <lineage>
        <taxon>Bacteria</taxon>
        <taxon>Pseudomonadati</taxon>
        <taxon>Pseudomonadota</taxon>
        <taxon>Betaproteobacteria</taxon>
        <taxon>Burkholderiales</taxon>
        <taxon>Burkholderiaceae</taxon>
        <taxon>Paraburkholderia</taxon>
    </lineage>
</organism>
<accession>A0A1N7RRJ0</accession>
<protein>
    <submittedName>
        <fullName evidence="1">Uncharacterized protein</fullName>
    </submittedName>
</protein>
<reference evidence="1 2" key="1">
    <citation type="submission" date="2016-12" db="EMBL/GenBank/DDBJ databases">
        <authorList>
            <person name="Song W.-J."/>
            <person name="Kurnit D.M."/>
        </authorList>
    </citation>
    <scope>NUCLEOTIDE SEQUENCE [LARGE SCALE GENOMIC DNA]</scope>
    <source>
        <strain evidence="1 2">STM7296</strain>
    </source>
</reference>
<dbReference type="EMBL" id="CYGX02000012">
    <property type="protein sequence ID" value="SIT37686.1"/>
    <property type="molecule type" value="Genomic_DNA"/>
</dbReference>